<protein>
    <recommendedName>
        <fullName evidence="10">Wax synthase domain-containing protein</fullName>
    </recommendedName>
</protein>
<organism evidence="11 12">
    <name type="scientific">Neurospora intermedia</name>
    <dbReference type="NCBI Taxonomy" id="5142"/>
    <lineage>
        <taxon>Eukaryota</taxon>
        <taxon>Fungi</taxon>
        <taxon>Dikarya</taxon>
        <taxon>Ascomycota</taxon>
        <taxon>Pezizomycotina</taxon>
        <taxon>Sordariomycetes</taxon>
        <taxon>Sordariomycetidae</taxon>
        <taxon>Sordariales</taxon>
        <taxon>Sordariaceae</taxon>
        <taxon>Neurospora</taxon>
    </lineage>
</organism>
<comment type="pathway">
    <text evidence="2">Secondary metabolite biosynthesis.</text>
</comment>
<accession>A0ABR3DTM1</accession>
<keyword evidence="5 9" id="KW-0812">Transmembrane</keyword>
<evidence type="ECO:0000313" key="11">
    <source>
        <dbReference type="EMBL" id="KAL0475707.1"/>
    </source>
</evidence>
<evidence type="ECO:0000313" key="12">
    <source>
        <dbReference type="Proteomes" id="UP001451303"/>
    </source>
</evidence>
<evidence type="ECO:0000256" key="8">
    <source>
        <dbReference type="SAM" id="MobiDB-lite"/>
    </source>
</evidence>
<evidence type="ECO:0000256" key="6">
    <source>
        <dbReference type="ARBA" id="ARBA00022989"/>
    </source>
</evidence>
<evidence type="ECO:0000256" key="3">
    <source>
        <dbReference type="ARBA" id="ARBA00007282"/>
    </source>
</evidence>
<evidence type="ECO:0000256" key="4">
    <source>
        <dbReference type="ARBA" id="ARBA00022679"/>
    </source>
</evidence>
<feature type="transmembrane region" description="Helical" evidence="9">
    <location>
        <begin position="143"/>
        <end position="168"/>
    </location>
</feature>
<feature type="compositionally biased region" description="Basic and acidic residues" evidence="8">
    <location>
        <begin position="181"/>
        <end position="193"/>
    </location>
</feature>
<feature type="transmembrane region" description="Helical" evidence="9">
    <location>
        <begin position="47"/>
        <end position="66"/>
    </location>
</feature>
<reference evidence="11 12" key="1">
    <citation type="submission" date="2023-09" db="EMBL/GenBank/DDBJ databases">
        <title>Multi-omics analysis of a traditional fermented food reveals byproduct-associated fungal strains for waste-to-food upcycling.</title>
        <authorList>
            <consortium name="Lawrence Berkeley National Laboratory"/>
            <person name="Rekdal V.M."/>
            <person name="Villalobos-Escobedo J.M."/>
            <person name="Rodriguez-Valeron N."/>
            <person name="Garcia M.O."/>
            <person name="Vasquez D.P."/>
            <person name="Damayanti I."/>
            <person name="Sorensen P.M."/>
            <person name="Baidoo E.E."/>
            <person name="De Carvalho A.C."/>
            <person name="Riley R."/>
            <person name="Lipzen A."/>
            <person name="He G."/>
            <person name="Yan M."/>
            <person name="Haridas S."/>
            <person name="Daum C."/>
            <person name="Yoshinaga Y."/>
            <person name="Ng V."/>
            <person name="Grigoriev I.V."/>
            <person name="Munk R."/>
            <person name="Nuraida L."/>
            <person name="Wijaya C.H."/>
            <person name="Morales P.-C."/>
            <person name="Keasling J.D."/>
        </authorList>
    </citation>
    <scope>NUCLEOTIDE SEQUENCE [LARGE SCALE GENOMIC DNA]</scope>
    <source>
        <strain evidence="11 12">FGSC 2613</strain>
    </source>
</reference>
<keyword evidence="7 9" id="KW-0472">Membrane</keyword>
<feature type="transmembrane region" description="Helical" evidence="9">
    <location>
        <begin position="447"/>
        <end position="468"/>
    </location>
</feature>
<dbReference type="Proteomes" id="UP001451303">
    <property type="component" value="Unassembled WGS sequence"/>
</dbReference>
<dbReference type="PANTHER" id="PTHR31595">
    <property type="entry name" value="LONG-CHAIN-ALCOHOL O-FATTY-ACYLTRANSFERASE 3-RELATED"/>
    <property type="match status" value="1"/>
</dbReference>
<comment type="caution">
    <text evidence="11">The sequence shown here is derived from an EMBL/GenBank/DDBJ whole genome shotgun (WGS) entry which is preliminary data.</text>
</comment>
<feature type="compositionally biased region" description="Basic and acidic residues" evidence="8">
    <location>
        <begin position="219"/>
        <end position="230"/>
    </location>
</feature>
<keyword evidence="12" id="KW-1185">Reference proteome</keyword>
<comment type="subcellular location">
    <subcellularLocation>
        <location evidence="1">Membrane</location>
        <topology evidence="1">Multi-pass membrane protein</topology>
    </subcellularLocation>
</comment>
<evidence type="ECO:0000256" key="9">
    <source>
        <dbReference type="SAM" id="Phobius"/>
    </source>
</evidence>
<feature type="transmembrane region" description="Helical" evidence="9">
    <location>
        <begin position="98"/>
        <end position="123"/>
    </location>
</feature>
<dbReference type="PANTHER" id="PTHR31595:SF57">
    <property type="entry name" value="OS04G0481900 PROTEIN"/>
    <property type="match status" value="1"/>
</dbReference>
<feature type="domain" description="Wax synthase" evidence="10">
    <location>
        <begin position="496"/>
        <end position="586"/>
    </location>
</feature>
<name>A0ABR3DTM1_NEUIN</name>
<dbReference type="InterPro" id="IPR032805">
    <property type="entry name" value="Wax_synthase_dom"/>
</dbReference>
<evidence type="ECO:0000256" key="1">
    <source>
        <dbReference type="ARBA" id="ARBA00004141"/>
    </source>
</evidence>
<feature type="compositionally biased region" description="Polar residues" evidence="8">
    <location>
        <begin position="233"/>
        <end position="254"/>
    </location>
</feature>
<evidence type="ECO:0000256" key="2">
    <source>
        <dbReference type="ARBA" id="ARBA00005179"/>
    </source>
</evidence>
<dbReference type="InterPro" id="IPR044851">
    <property type="entry name" value="Wax_synthase"/>
</dbReference>
<keyword evidence="4" id="KW-0808">Transferase</keyword>
<evidence type="ECO:0000259" key="10">
    <source>
        <dbReference type="Pfam" id="PF13813"/>
    </source>
</evidence>
<dbReference type="Pfam" id="PF13813">
    <property type="entry name" value="MBOAT_2"/>
    <property type="match status" value="1"/>
</dbReference>
<feature type="region of interest" description="Disordered" evidence="8">
    <location>
        <begin position="180"/>
        <end position="263"/>
    </location>
</feature>
<sequence length="746" mass="83658">MSPLTSTPPPPSPDTPTNLAAHYLTTYRSIFYHALYDTTTPNKVQPFLIPFCLVGAFLLPIGFLCIPQYSVVTTTTGGTKGERHQVRVRREWIHRLRWVVGAVIVWWNLGVVVGLPGFGGLSTEGGEGGWFRSGTTTASACTALSYAAGLMGGWGTIWGLETVVFGGYQGVAMRVRRRLKNDRGGDGGRDHDGGQATQTQTQEEKGGIVNGNLNTETNGNRDPDTADLRRRNLNGSSKVASLASTESTETQSPGENEHKEKGKRWTVDETTDLDKYEYYWEPYPDNGTIWERLDWVMDMFNSFRGAGWNYSISSIPSLQPPIIPPLPESTTSPVSSRSEILPYFPHGLPVVSFANLPLSSHQHFHRPLTARSFLLSRLQPMLWSYLALDFFSISARLDPYFIIGPNGPLRHPTYLSFVASSSPFTLPPLSLACARFLASLPPWALNFFRSVFSLSGVLGGLFFYSYLWQLTQFFILGKWLRLETHGMGILDELWRYPDLFGGFVRNVLDRGLPGFWGGWWHQSFRVGFTGPVRYLVKQGILGSDEKKGTNDEKRNKKVVTTTTITQMATAFLLSGFLHALGGYSSTAFRIISSSSTPSPSPSPSTPPFEREDLLTGDNQNRLLAFLEPVGFFVFQFLGCLVQALLIAIINNRVTTTRELPRWLKRTGNGVFVLLWLHSTRWMLIDDMARSGLFLYEPVPVSVFRLLGVGGMPGEGRRGAWDWWRLDWEYVPSLWVGRRWWEVGFRM</sequence>
<comment type="similarity">
    <text evidence="3">Belongs to the wax synthase family.</text>
</comment>
<evidence type="ECO:0000256" key="5">
    <source>
        <dbReference type="ARBA" id="ARBA00022692"/>
    </source>
</evidence>
<gene>
    <name evidence="11" type="ORF">QR685DRAFT_57206</name>
</gene>
<evidence type="ECO:0000256" key="7">
    <source>
        <dbReference type="ARBA" id="ARBA00023136"/>
    </source>
</evidence>
<dbReference type="EMBL" id="JAVLET010000001">
    <property type="protein sequence ID" value="KAL0475707.1"/>
    <property type="molecule type" value="Genomic_DNA"/>
</dbReference>
<feature type="transmembrane region" description="Helical" evidence="9">
    <location>
        <begin position="382"/>
        <end position="403"/>
    </location>
</feature>
<feature type="transmembrane region" description="Helical" evidence="9">
    <location>
        <begin position="629"/>
        <end position="649"/>
    </location>
</feature>
<keyword evidence="6 9" id="KW-1133">Transmembrane helix</keyword>
<proteinExistence type="inferred from homology"/>